<reference evidence="3" key="1">
    <citation type="thesis" date="2020" institute="ProQuest LLC" country="789 East Eisenhower Parkway, Ann Arbor, MI, USA">
        <title>Comparative Genomics and Chromosome Evolution.</title>
        <authorList>
            <person name="Mudd A.B."/>
        </authorList>
    </citation>
    <scope>NUCLEOTIDE SEQUENCE</scope>
    <source>
        <strain evidence="3">237g6f4</strain>
        <tissue evidence="3">Blood</tissue>
    </source>
</reference>
<gene>
    <name evidence="3" type="ORF">GDO81_024976</name>
</gene>
<name>A0AAV6Z7H2_ENGPU</name>
<evidence type="ECO:0000313" key="4">
    <source>
        <dbReference type="Proteomes" id="UP000824782"/>
    </source>
</evidence>
<comment type="caution">
    <text evidence="3">The sequence shown here is derived from an EMBL/GenBank/DDBJ whole genome shotgun (WGS) entry which is preliminary data.</text>
</comment>
<protein>
    <recommendedName>
        <fullName evidence="2">PH domain-containing protein</fullName>
    </recommendedName>
</protein>
<dbReference type="AlphaFoldDB" id="A0AAV6Z7H2"/>
<dbReference type="InterPro" id="IPR001849">
    <property type="entry name" value="PH_domain"/>
</dbReference>
<feature type="domain" description="PH" evidence="2">
    <location>
        <begin position="1"/>
        <end position="20"/>
    </location>
</feature>
<organism evidence="3 4">
    <name type="scientific">Engystomops pustulosus</name>
    <name type="common">Tungara frog</name>
    <name type="synonym">Physalaemus pustulosus</name>
    <dbReference type="NCBI Taxonomy" id="76066"/>
    <lineage>
        <taxon>Eukaryota</taxon>
        <taxon>Metazoa</taxon>
        <taxon>Chordata</taxon>
        <taxon>Craniata</taxon>
        <taxon>Vertebrata</taxon>
        <taxon>Euteleostomi</taxon>
        <taxon>Amphibia</taxon>
        <taxon>Batrachia</taxon>
        <taxon>Anura</taxon>
        <taxon>Neobatrachia</taxon>
        <taxon>Hyloidea</taxon>
        <taxon>Leptodactylidae</taxon>
        <taxon>Leiuperinae</taxon>
        <taxon>Engystomops</taxon>
    </lineage>
</organism>
<evidence type="ECO:0000313" key="3">
    <source>
        <dbReference type="EMBL" id="KAG8543302.1"/>
    </source>
</evidence>
<sequence length="107" mass="12130">MSSEQQDLNDWYESLALAVRKLHEENSRYTGPAAPPQHQRVMAELQNVPTTRPPKRHHVESPVDVLISSVPQEYPVCKRQKRSERPEDEGSEAAVSPEGSGWRCVIL</sequence>
<feature type="region of interest" description="Disordered" evidence="1">
    <location>
        <begin position="76"/>
        <end position="107"/>
    </location>
</feature>
<dbReference type="Proteomes" id="UP000824782">
    <property type="component" value="Unassembled WGS sequence"/>
</dbReference>
<dbReference type="EMBL" id="WNYA01003626">
    <property type="protein sequence ID" value="KAG8543302.1"/>
    <property type="molecule type" value="Genomic_DNA"/>
</dbReference>
<proteinExistence type="predicted"/>
<evidence type="ECO:0000259" key="2">
    <source>
        <dbReference type="PROSITE" id="PS50003"/>
    </source>
</evidence>
<keyword evidence="4" id="KW-1185">Reference proteome</keyword>
<dbReference type="PROSITE" id="PS50003">
    <property type="entry name" value="PH_DOMAIN"/>
    <property type="match status" value="1"/>
</dbReference>
<evidence type="ECO:0000256" key="1">
    <source>
        <dbReference type="SAM" id="MobiDB-lite"/>
    </source>
</evidence>
<accession>A0AAV6Z7H2</accession>